<evidence type="ECO:0000259" key="8">
    <source>
        <dbReference type="Pfam" id="PF20684"/>
    </source>
</evidence>
<feature type="transmembrane region" description="Helical" evidence="7">
    <location>
        <begin position="84"/>
        <end position="108"/>
    </location>
</feature>
<evidence type="ECO:0000256" key="7">
    <source>
        <dbReference type="SAM" id="Phobius"/>
    </source>
</evidence>
<evidence type="ECO:0000256" key="4">
    <source>
        <dbReference type="ARBA" id="ARBA00023136"/>
    </source>
</evidence>
<dbReference type="AlphaFoldDB" id="A0AAE0JIM9"/>
<keyword evidence="10" id="KW-1185">Reference proteome</keyword>
<evidence type="ECO:0000256" key="6">
    <source>
        <dbReference type="SAM" id="MobiDB-lite"/>
    </source>
</evidence>
<evidence type="ECO:0000256" key="1">
    <source>
        <dbReference type="ARBA" id="ARBA00004141"/>
    </source>
</evidence>
<protein>
    <recommendedName>
        <fullName evidence="8">Rhodopsin domain-containing protein</fullName>
    </recommendedName>
</protein>
<dbReference type="RefSeq" id="XP_062683236.1">
    <property type="nucleotide sequence ID" value="XM_062824465.1"/>
</dbReference>
<comment type="caution">
    <text evidence="9">The sequence shown here is derived from an EMBL/GenBank/DDBJ whole genome shotgun (WGS) entry which is preliminary data.</text>
</comment>
<dbReference type="Proteomes" id="UP001278500">
    <property type="component" value="Unassembled WGS sequence"/>
</dbReference>
<comment type="subcellular location">
    <subcellularLocation>
        <location evidence="1">Membrane</location>
        <topology evidence="1">Multi-pass membrane protein</topology>
    </subcellularLocation>
</comment>
<evidence type="ECO:0000313" key="9">
    <source>
        <dbReference type="EMBL" id="KAK3348154.1"/>
    </source>
</evidence>
<dbReference type="InterPro" id="IPR052337">
    <property type="entry name" value="SAT4-like"/>
</dbReference>
<dbReference type="EMBL" id="JAUEPP010000003">
    <property type="protein sequence ID" value="KAK3348154.1"/>
    <property type="molecule type" value="Genomic_DNA"/>
</dbReference>
<keyword evidence="2 7" id="KW-0812">Transmembrane</keyword>
<dbReference type="GO" id="GO:0016020">
    <property type="term" value="C:membrane"/>
    <property type="evidence" value="ECO:0007669"/>
    <property type="project" value="UniProtKB-SubCell"/>
</dbReference>
<keyword evidence="4 7" id="KW-0472">Membrane</keyword>
<comment type="similarity">
    <text evidence="5">Belongs to the SAT4 family.</text>
</comment>
<gene>
    <name evidence="9" type="ORF">B0H65DRAFT_423557</name>
</gene>
<feature type="transmembrane region" description="Helical" evidence="7">
    <location>
        <begin position="6"/>
        <end position="29"/>
    </location>
</feature>
<feature type="domain" description="Rhodopsin" evidence="8">
    <location>
        <begin position="25"/>
        <end position="160"/>
    </location>
</feature>
<feature type="region of interest" description="Disordered" evidence="6">
    <location>
        <begin position="211"/>
        <end position="336"/>
    </location>
</feature>
<evidence type="ECO:0000256" key="2">
    <source>
        <dbReference type="ARBA" id="ARBA00022692"/>
    </source>
</evidence>
<keyword evidence="3 7" id="KW-1133">Transmembrane helix</keyword>
<sequence>MDDKGPMMIALCWIFTIFALLFVGARLYVRAVVHGKLGFDDYIIIFSCFCAVLSNIFVTISVSWGNGRHFADLDLEQKENTIKWMIAAYFPGIKTLGFPKLAVIALLVRLLAPSRLHTMVLWSMGTICCLSHTVMVMTLLLQCTPTHALWTLTMPHNCLALGLLEGPPSDDLCDPLYWTSIEGNLIIIAACIPLLQPLVEKAKGRKIWRSKGYKTGSSNDDDGGHYAEALSKSKRSAGPDALEMGSTSRNKKKVDQYGFTMHAKEESEEDEENLKKEDSNNSNTEEEEMEGGSGRGRESVGRIVQTRSVTVTVAYEDQVGESGGGTTTAATRGAAV</sequence>
<dbReference type="PANTHER" id="PTHR33048">
    <property type="entry name" value="PTH11-LIKE INTEGRAL MEMBRANE PROTEIN (AFU_ORTHOLOGUE AFUA_5G11245)"/>
    <property type="match status" value="1"/>
</dbReference>
<feature type="compositionally biased region" description="Low complexity" evidence="6">
    <location>
        <begin position="327"/>
        <end position="336"/>
    </location>
</feature>
<dbReference type="PANTHER" id="PTHR33048:SF155">
    <property type="entry name" value="INTEGRAL MEMBRANE PROTEIN"/>
    <property type="match status" value="1"/>
</dbReference>
<reference evidence="9" key="2">
    <citation type="submission" date="2023-06" db="EMBL/GenBank/DDBJ databases">
        <authorList>
            <consortium name="Lawrence Berkeley National Laboratory"/>
            <person name="Haridas S."/>
            <person name="Hensen N."/>
            <person name="Bonometti L."/>
            <person name="Westerberg I."/>
            <person name="Brannstrom I.O."/>
            <person name="Guillou S."/>
            <person name="Cros-Aarteil S."/>
            <person name="Calhoun S."/>
            <person name="Kuo A."/>
            <person name="Mondo S."/>
            <person name="Pangilinan J."/>
            <person name="Riley R."/>
            <person name="Labutti K."/>
            <person name="Andreopoulos B."/>
            <person name="Lipzen A."/>
            <person name="Chen C."/>
            <person name="Yanf M."/>
            <person name="Daum C."/>
            <person name="Ng V."/>
            <person name="Clum A."/>
            <person name="Steindorff A."/>
            <person name="Ohm R."/>
            <person name="Martin F."/>
            <person name="Silar P."/>
            <person name="Natvig D."/>
            <person name="Lalanne C."/>
            <person name="Gautier V."/>
            <person name="Ament-Velasquez S.L."/>
            <person name="Kruys A."/>
            <person name="Hutchinson M.I."/>
            <person name="Powell A.J."/>
            <person name="Barry K."/>
            <person name="Miller A.N."/>
            <person name="Grigoriev I.V."/>
            <person name="Debuchy R."/>
            <person name="Gladieux P."/>
            <person name="Thoren M.H."/>
            <person name="Johannesson H."/>
        </authorList>
    </citation>
    <scope>NUCLEOTIDE SEQUENCE</scope>
    <source>
        <strain evidence="9">CBS 560.94</strain>
    </source>
</reference>
<proteinExistence type="inferred from homology"/>
<dbReference type="Pfam" id="PF20684">
    <property type="entry name" value="Fung_rhodopsin"/>
    <property type="match status" value="1"/>
</dbReference>
<evidence type="ECO:0000256" key="5">
    <source>
        <dbReference type="ARBA" id="ARBA00038359"/>
    </source>
</evidence>
<dbReference type="GeneID" id="87861619"/>
<feature type="transmembrane region" description="Helical" evidence="7">
    <location>
        <begin position="120"/>
        <end position="141"/>
    </location>
</feature>
<feature type="transmembrane region" description="Helical" evidence="7">
    <location>
        <begin position="41"/>
        <end position="64"/>
    </location>
</feature>
<dbReference type="InterPro" id="IPR049326">
    <property type="entry name" value="Rhodopsin_dom_fungi"/>
</dbReference>
<feature type="transmembrane region" description="Helical" evidence="7">
    <location>
        <begin position="176"/>
        <end position="199"/>
    </location>
</feature>
<accession>A0AAE0JIM9</accession>
<name>A0AAE0JIM9_9PEZI</name>
<evidence type="ECO:0000313" key="10">
    <source>
        <dbReference type="Proteomes" id="UP001278500"/>
    </source>
</evidence>
<organism evidence="9 10">
    <name type="scientific">Neurospora tetraspora</name>
    <dbReference type="NCBI Taxonomy" id="94610"/>
    <lineage>
        <taxon>Eukaryota</taxon>
        <taxon>Fungi</taxon>
        <taxon>Dikarya</taxon>
        <taxon>Ascomycota</taxon>
        <taxon>Pezizomycotina</taxon>
        <taxon>Sordariomycetes</taxon>
        <taxon>Sordariomycetidae</taxon>
        <taxon>Sordariales</taxon>
        <taxon>Sordariaceae</taxon>
        <taxon>Neurospora</taxon>
    </lineage>
</organism>
<evidence type="ECO:0000256" key="3">
    <source>
        <dbReference type="ARBA" id="ARBA00022989"/>
    </source>
</evidence>
<reference evidence="9" key="1">
    <citation type="journal article" date="2023" name="Mol. Phylogenet. Evol.">
        <title>Genome-scale phylogeny and comparative genomics of the fungal order Sordariales.</title>
        <authorList>
            <person name="Hensen N."/>
            <person name="Bonometti L."/>
            <person name="Westerberg I."/>
            <person name="Brannstrom I.O."/>
            <person name="Guillou S."/>
            <person name="Cros-Aarteil S."/>
            <person name="Calhoun S."/>
            <person name="Haridas S."/>
            <person name="Kuo A."/>
            <person name="Mondo S."/>
            <person name="Pangilinan J."/>
            <person name="Riley R."/>
            <person name="LaButti K."/>
            <person name="Andreopoulos B."/>
            <person name="Lipzen A."/>
            <person name="Chen C."/>
            <person name="Yan M."/>
            <person name="Daum C."/>
            <person name="Ng V."/>
            <person name="Clum A."/>
            <person name="Steindorff A."/>
            <person name="Ohm R.A."/>
            <person name="Martin F."/>
            <person name="Silar P."/>
            <person name="Natvig D.O."/>
            <person name="Lalanne C."/>
            <person name="Gautier V."/>
            <person name="Ament-Velasquez S.L."/>
            <person name="Kruys A."/>
            <person name="Hutchinson M.I."/>
            <person name="Powell A.J."/>
            <person name="Barry K."/>
            <person name="Miller A.N."/>
            <person name="Grigoriev I.V."/>
            <person name="Debuchy R."/>
            <person name="Gladieux P."/>
            <person name="Hiltunen Thoren M."/>
            <person name="Johannesson H."/>
        </authorList>
    </citation>
    <scope>NUCLEOTIDE SEQUENCE</scope>
    <source>
        <strain evidence="9">CBS 560.94</strain>
    </source>
</reference>